<organism evidence="5 6">
    <name type="scientific">Candidatus Clostridium eludens</name>
    <dbReference type="NCBI Taxonomy" id="3381663"/>
    <lineage>
        <taxon>Bacteria</taxon>
        <taxon>Bacillati</taxon>
        <taxon>Bacillota</taxon>
        <taxon>Clostridia</taxon>
        <taxon>Eubacteriales</taxon>
        <taxon>Clostridiaceae</taxon>
        <taxon>Clostridium</taxon>
    </lineage>
</organism>
<dbReference type="Gene3D" id="3.40.50.300">
    <property type="entry name" value="P-loop containing nucleotide triphosphate hydrolases"/>
    <property type="match status" value="1"/>
</dbReference>
<gene>
    <name evidence="5" type="ORF">ACJDU8_22895</name>
</gene>
<evidence type="ECO:0000256" key="3">
    <source>
        <dbReference type="ARBA" id="ARBA00022840"/>
    </source>
</evidence>
<comment type="caution">
    <text evidence="5">The sequence shown here is derived from an EMBL/GenBank/DDBJ whole genome shotgun (WGS) entry which is preliminary data.</text>
</comment>
<dbReference type="GO" id="GO:0005524">
    <property type="term" value="F:ATP binding"/>
    <property type="evidence" value="ECO:0007669"/>
    <property type="project" value="UniProtKB-KW"/>
</dbReference>
<dbReference type="PROSITE" id="PS00211">
    <property type="entry name" value="ABC_TRANSPORTER_1"/>
    <property type="match status" value="1"/>
</dbReference>
<dbReference type="PROSITE" id="PS50893">
    <property type="entry name" value="ABC_TRANSPORTER_2"/>
    <property type="match status" value="1"/>
</dbReference>
<keyword evidence="2" id="KW-0547">Nucleotide-binding</keyword>
<evidence type="ECO:0000313" key="5">
    <source>
        <dbReference type="EMBL" id="MFL0198389.1"/>
    </source>
</evidence>
<dbReference type="Proteomes" id="UP001623660">
    <property type="component" value="Unassembled WGS sequence"/>
</dbReference>
<dbReference type="PANTHER" id="PTHR42788:SF13">
    <property type="entry name" value="ALIPHATIC SULFONATES IMPORT ATP-BINDING PROTEIN SSUB"/>
    <property type="match status" value="1"/>
</dbReference>
<protein>
    <submittedName>
        <fullName evidence="5">ABC transporter ATP-binding protein</fullName>
    </submittedName>
</protein>
<dbReference type="Pfam" id="PF00005">
    <property type="entry name" value="ABC_tran"/>
    <property type="match status" value="1"/>
</dbReference>
<dbReference type="InterPro" id="IPR050166">
    <property type="entry name" value="ABC_transporter_ATP-bind"/>
</dbReference>
<dbReference type="InterPro" id="IPR027417">
    <property type="entry name" value="P-loop_NTPase"/>
</dbReference>
<dbReference type="InterPro" id="IPR003439">
    <property type="entry name" value="ABC_transporter-like_ATP-bd"/>
</dbReference>
<dbReference type="CDD" id="cd03293">
    <property type="entry name" value="ABC_NrtD_SsuB_transporters"/>
    <property type="match status" value="1"/>
</dbReference>
<accession>A0ABW8SR25</accession>
<proteinExistence type="predicted"/>
<dbReference type="PANTHER" id="PTHR42788">
    <property type="entry name" value="TAURINE IMPORT ATP-BINDING PROTEIN-RELATED"/>
    <property type="match status" value="1"/>
</dbReference>
<dbReference type="InterPro" id="IPR017871">
    <property type="entry name" value="ABC_transporter-like_CS"/>
</dbReference>
<dbReference type="InterPro" id="IPR003593">
    <property type="entry name" value="AAA+_ATPase"/>
</dbReference>
<evidence type="ECO:0000256" key="1">
    <source>
        <dbReference type="ARBA" id="ARBA00022448"/>
    </source>
</evidence>
<evidence type="ECO:0000313" key="6">
    <source>
        <dbReference type="Proteomes" id="UP001623660"/>
    </source>
</evidence>
<dbReference type="SMART" id="SM00382">
    <property type="entry name" value="AAA"/>
    <property type="match status" value="1"/>
</dbReference>
<evidence type="ECO:0000256" key="2">
    <source>
        <dbReference type="ARBA" id="ARBA00022741"/>
    </source>
</evidence>
<evidence type="ECO:0000259" key="4">
    <source>
        <dbReference type="PROSITE" id="PS50893"/>
    </source>
</evidence>
<reference evidence="5 6" key="1">
    <citation type="submission" date="2024-11" db="EMBL/GenBank/DDBJ databases">
        <authorList>
            <person name="Heng Y.C."/>
            <person name="Lim A.C.H."/>
            <person name="Lee J.K.Y."/>
            <person name="Kittelmann S."/>
        </authorList>
    </citation>
    <scope>NUCLEOTIDE SEQUENCE [LARGE SCALE GENOMIC DNA]</scope>
    <source>
        <strain evidence="5 6">WILCCON 0269</strain>
    </source>
</reference>
<sequence length="279" mass="31628">MIKIQAENIEKKFQLKANQRIYLNNNKTGEIQVLKDLNLSIKKGEFITIVGPSGCGKSVFLDMVGGLTKISSGNVFLDGKKINGPDPQVGYVFQQYALLPWRTAISNIEYPLEIRGVDSEKRKEKAKKLISLIGLSGFDKWLPYQLSGGMQQRVAIARSLSTDPEVLLMDEPFAALDAQTRELLQEELLRIWEGIRNTVIFVTHSIEEAIFLADRVVVMTARPGRVKYIIDIHLSRPRGENIRASREFGAYRHKIWEALKDEVNKAQKDWKLSTSNNGR</sequence>
<keyword evidence="1" id="KW-0813">Transport</keyword>
<keyword evidence="6" id="KW-1185">Reference proteome</keyword>
<feature type="domain" description="ABC transporter" evidence="4">
    <location>
        <begin position="4"/>
        <end position="246"/>
    </location>
</feature>
<name>A0ABW8SR25_9CLOT</name>
<dbReference type="RefSeq" id="WP_406794498.1">
    <property type="nucleotide sequence ID" value="NZ_JBJHZX010000058.1"/>
</dbReference>
<keyword evidence="3 5" id="KW-0067">ATP-binding</keyword>
<dbReference type="EMBL" id="JBJHZX010000058">
    <property type="protein sequence ID" value="MFL0198389.1"/>
    <property type="molecule type" value="Genomic_DNA"/>
</dbReference>
<dbReference type="SUPFAM" id="SSF52540">
    <property type="entry name" value="P-loop containing nucleoside triphosphate hydrolases"/>
    <property type="match status" value="1"/>
</dbReference>